<evidence type="ECO:0000256" key="1">
    <source>
        <dbReference type="SAM" id="Coils"/>
    </source>
</evidence>
<feature type="coiled-coil region" evidence="1">
    <location>
        <begin position="41"/>
        <end position="82"/>
    </location>
</feature>
<name>A0A090AJK9_9GAMM</name>
<dbReference type="KEGG" id="tig:THII_0818"/>
<dbReference type="AlphaFoldDB" id="A0A090AJK9"/>
<dbReference type="EMBL" id="AP014633">
    <property type="protein sequence ID" value="BAP55115.1"/>
    <property type="molecule type" value="Genomic_DNA"/>
</dbReference>
<keyword evidence="3" id="KW-1185">Reference proteome</keyword>
<protein>
    <submittedName>
        <fullName evidence="2">Uncharacterized protein</fullName>
    </submittedName>
</protein>
<dbReference type="Proteomes" id="UP000031623">
    <property type="component" value="Chromosome"/>
</dbReference>
<evidence type="ECO:0000313" key="3">
    <source>
        <dbReference type="Proteomes" id="UP000031623"/>
    </source>
</evidence>
<organism evidence="2 3">
    <name type="scientific">Thioploca ingrica</name>
    <dbReference type="NCBI Taxonomy" id="40754"/>
    <lineage>
        <taxon>Bacteria</taxon>
        <taxon>Pseudomonadati</taxon>
        <taxon>Pseudomonadota</taxon>
        <taxon>Gammaproteobacteria</taxon>
        <taxon>Thiotrichales</taxon>
        <taxon>Thiotrichaceae</taxon>
        <taxon>Thioploca</taxon>
    </lineage>
</organism>
<keyword evidence="1" id="KW-0175">Coiled coil</keyword>
<sequence>MPDINIKSFNQLVEMLEKMAEGVKRHQQEDDFPSVIKEDYLRTSKNQLEDLRGSYEEASGRAKRLQNEYRESEAKIRGELSRFKSIVYGFYGKKNPIVTDFGIRPFKEKTVKKKDK</sequence>
<accession>A0A090AJK9</accession>
<reference evidence="2 3" key="1">
    <citation type="journal article" date="2014" name="ISME J.">
        <title>Ecophysiology of Thioploca ingrica as revealed by the complete genome sequence supplemented with proteomic evidence.</title>
        <authorList>
            <person name="Kojima H."/>
            <person name="Ogura Y."/>
            <person name="Yamamoto N."/>
            <person name="Togashi T."/>
            <person name="Mori H."/>
            <person name="Watanabe T."/>
            <person name="Nemoto F."/>
            <person name="Kurokawa K."/>
            <person name="Hayashi T."/>
            <person name="Fukui M."/>
        </authorList>
    </citation>
    <scope>NUCLEOTIDE SEQUENCE [LARGE SCALE GENOMIC DNA]</scope>
</reference>
<dbReference type="HOGENOM" id="CLU_2095774_0_0_6"/>
<evidence type="ECO:0000313" key="2">
    <source>
        <dbReference type="EMBL" id="BAP55115.1"/>
    </source>
</evidence>
<gene>
    <name evidence="2" type="ORF">THII_0818</name>
</gene>
<proteinExistence type="predicted"/>